<dbReference type="InterPro" id="IPR024301">
    <property type="entry name" value="Amidase_6"/>
</dbReference>
<sequence>MKIEERLRTLTQGYIDFIIDSRTELQLPEDWRDVAIRKKDLLCRRDAEVVKCTARVCPSKRLAQTIDYIIHFEYLIKQKDYIYIEEECMERSDILMRDGKVHSVYRIVDEWEEVGRPTTKGKGSGLPYKYNRMEAIKYAEAWWNSRNPRYNNFPDNCTNFISQCLHAGEIPMTGYPRVGNGWWQQNNQWSWSWSVAHSFQLYLTNTPTGPLAEQVKTPEELRLGDIIAYDFENDGRWNHTTIVTGKDAKGMPLVNAHSADSRKRYWSYEDSSKYTPQMKYKFFRILDNVY</sequence>
<dbReference type="Pfam" id="PF12671">
    <property type="entry name" value="Amidase_6"/>
    <property type="match status" value="1"/>
</dbReference>
<accession>A0ABT6H8B1</accession>
<comment type="caution">
    <text evidence="2">The sequence shown here is derived from an EMBL/GenBank/DDBJ whole genome shotgun (WGS) entry which is preliminary data.</text>
</comment>
<evidence type="ECO:0000259" key="1">
    <source>
        <dbReference type="Pfam" id="PF12671"/>
    </source>
</evidence>
<gene>
    <name evidence="2" type="ORF">P6P90_15495</name>
</gene>
<organism evidence="2 3">
    <name type="scientific">Ectobacillus antri</name>
    <dbReference type="NCBI Taxonomy" id="2486280"/>
    <lineage>
        <taxon>Bacteria</taxon>
        <taxon>Bacillati</taxon>
        <taxon>Bacillota</taxon>
        <taxon>Bacilli</taxon>
        <taxon>Bacillales</taxon>
        <taxon>Bacillaceae</taxon>
        <taxon>Ectobacillus</taxon>
    </lineage>
</organism>
<evidence type="ECO:0000313" key="3">
    <source>
        <dbReference type="Proteomes" id="UP001218246"/>
    </source>
</evidence>
<name>A0ABT6H8B1_9BACI</name>
<dbReference type="RefSeq" id="WP_278018588.1">
    <property type="nucleotide sequence ID" value="NZ_JARRRY010000022.1"/>
</dbReference>
<dbReference type="EMBL" id="JARULN010000024">
    <property type="protein sequence ID" value="MDG5755305.1"/>
    <property type="molecule type" value="Genomic_DNA"/>
</dbReference>
<evidence type="ECO:0000313" key="2">
    <source>
        <dbReference type="EMBL" id="MDG5755305.1"/>
    </source>
</evidence>
<dbReference type="PANTHER" id="PTHR40032">
    <property type="entry name" value="EXPORTED PROTEIN-RELATED"/>
    <property type="match status" value="1"/>
</dbReference>
<proteinExistence type="predicted"/>
<keyword evidence="3" id="KW-1185">Reference proteome</keyword>
<dbReference type="Proteomes" id="UP001218246">
    <property type="component" value="Unassembled WGS sequence"/>
</dbReference>
<dbReference type="PANTHER" id="PTHR40032:SF1">
    <property type="entry name" value="EXPORTED PROTEIN"/>
    <property type="match status" value="1"/>
</dbReference>
<protein>
    <submittedName>
        <fullName evidence="2">Amidase domain-containing protein</fullName>
    </submittedName>
</protein>
<reference evidence="2 3" key="1">
    <citation type="submission" date="2023-04" db="EMBL/GenBank/DDBJ databases">
        <title>Ectobacillus antri isolated from activated sludge.</title>
        <authorList>
            <person name="Yan P."/>
            <person name="Liu X."/>
        </authorList>
    </citation>
    <scope>NUCLEOTIDE SEQUENCE [LARGE SCALE GENOMIC DNA]</scope>
    <source>
        <strain evidence="2 3">C18H</strain>
    </source>
</reference>
<feature type="domain" description="Putative amidase" evidence="1">
    <location>
        <begin position="129"/>
        <end position="279"/>
    </location>
</feature>